<proteinExistence type="predicted"/>
<dbReference type="OrthoDB" id="3831490at2"/>
<keyword evidence="3" id="KW-1185">Reference proteome</keyword>
<protein>
    <submittedName>
        <fullName evidence="2">Uncharacterized protein</fullName>
    </submittedName>
</protein>
<evidence type="ECO:0000256" key="1">
    <source>
        <dbReference type="SAM" id="MobiDB-lite"/>
    </source>
</evidence>
<reference evidence="2 3" key="1">
    <citation type="submission" date="2019-07" db="EMBL/GenBank/DDBJ databases">
        <authorList>
            <person name="Zhao L.H."/>
        </authorList>
    </citation>
    <scope>NUCLEOTIDE SEQUENCE [LARGE SCALE GENOMIC DNA]</scope>
    <source>
        <strain evidence="2 3">Co35</strain>
    </source>
</reference>
<comment type="caution">
    <text evidence="2">The sequence shown here is derived from an EMBL/GenBank/DDBJ whole genome shotgun (WGS) entry which is preliminary data.</text>
</comment>
<evidence type="ECO:0000313" key="3">
    <source>
        <dbReference type="Proteomes" id="UP000316988"/>
    </source>
</evidence>
<feature type="region of interest" description="Disordered" evidence="1">
    <location>
        <begin position="29"/>
        <end position="75"/>
    </location>
</feature>
<name>A0A554SP44_9ACTN</name>
<dbReference type="Proteomes" id="UP000316988">
    <property type="component" value="Unassembled WGS sequence"/>
</dbReference>
<evidence type="ECO:0000313" key="2">
    <source>
        <dbReference type="EMBL" id="TSD68132.1"/>
    </source>
</evidence>
<dbReference type="RefSeq" id="WP_143911080.1">
    <property type="nucleotide sequence ID" value="NZ_VLNT01000001.1"/>
</dbReference>
<gene>
    <name evidence="2" type="ORF">FNM00_00610</name>
</gene>
<sequence>MSQFIDVYAKSTGEKHRVPAHFMDVPSIAKQFTKTPRQRKADERAAARQSEPVASNQEAAQVAEDQTPDAGDKKE</sequence>
<organism evidence="2 3">
    <name type="scientific">Aeromicrobium piscarium</name>
    <dbReference type="NCBI Taxonomy" id="2590901"/>
    <lineage>
        <taxon>Bacteria</taxon>
        <taxon>Bacillati</taxon>
        <taxon>Actinomycetota</taxon>
        <taxon>Actinomycetes</taxon>
        <taxon>Propionibacteriales</taxon>
        <taxon>Nocardioidaceae</taxon>
        <taxon>Aeromicrobium</taxon>
    </lineage>
</organism>
<dbReference type="AlphaFoldDB" id="A0A554SP44"/>
<dbReference type="EMBL" id="VLNT01000001">
    <property type="protein sequence ID" value="TSD68132.1"/>
    <property type="molecule type" value="Genomic_DNA"/>
</dbReference>
<accession>A0A554SP44</accession>